<dbReference type="AlphaFoldDB" id="A0A0G4I870"/>
<dbReference type="InterPro" id="IPR026794">
    <property type="entry name" value="ADISSP"/>
</dbReference>
<proteinExistence type="predicted"/>
<dbReference type="VEuPathDB" id="CryptoDB:Cvel_11854"/>
<organism evidence="1">
    <name type="scientific">Chromera velia CCMP2878</name>
    <dbReference type="NCBI Taxonomy" id="1169474"/>
    <lineage>
        <taxon>Eukaryota</taxon>
        <taxon>Sar</taxon>
        <taxon>Alveolata</taxon>
        <taxon>Colpodellida</taxon>
        <taxon>Chromeraceae</taxon>
        <taxon>Chromera</taxon>
    </lineage>
</organism>
<accession>A0A0G4I870</accession>
<dbReference type="Pfam" id="PF15006">
    <property type="entry name" value="DUF4517"/>
    <property type="match status" value="1"/>
</dbReference>
<gene>
    <name evidence="1" type="ORF">Cvel_11854</name>
</gene>
<reference evidence="1" key="1">
    <citation type="submission" date="2014-11" db="EMBL/GenBank/DDBJ databases">
        <authorList>
            <person name="Otto D Thomas"/>
            <person name="Naeem Raeece"/>
        </authorList>
    </citation>
    <scope>NUCLEOTIDE SEQUENCE</scope>
</reference>
<evidence type="ECO:0000313" key="1">
    <source>
        <dbReference type="EMBL" id="CEM53289.1"/>
    </source>
</evidence>
<protein>
    <submittedName>
        <fullName evidence="1">Uncharacterized protein</fullName>
    </submittedName>
</protein>
<name>A0A0G4I870_9ALVE</name>
<dbReference type="EMBL" id="CDMZ01005605">
    <property type="protein sequence ID" value="CEM53289.1"/>
    <property type="molecule type" value="Genomic_DNA"/>
</dbReference>
<sequence>MPVRFADDVEEIPNGEEGKATDENEKLVRMGMVRVGNTYQTIFRLNIPNNADVQIGTPNDDACIVQRDLDAIAEDVGTTEVSAAFKVTYTPSASGRFRVHVPVQIRSDQGRKTVEVAIAGNGMEKGMGKPCLRKDVWEIARAPDAQTDVSDVETAS</sequence>